<reference evidence="6 7" key="1">
    <citation type="submission" date="2019-02" db="EMBL/GenBank/DDBJ databases">
        <title>Draft genome sequences of novel Actinobacteria.</title>
        <authorList>
            <person name="Sahin N."/>
            <person name="Ay H."/>
            <person name="Saygin H."/>
        </authorList>
    </citation>
    <scope>NUCLEOTIDE SEQUENCE [LARGE SCALE GENOMIC DNA]</scope>
    <source>
        <strain evidence="6 7">KC201</strain>
    </source>
</reference>
<dbReference type="Proteomes" id="UP000295157">
    <property type="component" value="Unassembled WGS sequence"/>
</dbReference>
<dbReference type="InterPro" id="IPR029016">
    <property type="entry name" value="GAF-like_dom_sf"/>
</dbReference>
<evidence type="ECO:0000259" key="4">
    <source>
        <dbReference type="PROSITE" id="PS51077"/>
    </source>
</evidence>
<protein>
    <submittedName>
        <fullName evidence="6">IclR family transcriptional regulator</fullName>
    </submittedName>
</protein>
<dbReference type="PROSITE" id="PS51078">
    <property type="entry name" value="ICLR_ED"/>
    <property type="match status" value="1"/>
</dbReference>
<evidence type="ECO:0000256" key="2">
    <source>
        <dbReference type="ARBA" id="ARBA00023125"/>
    </source>
</evidence>
<sequence length="250" mass="26469">MSQTVSRATAILRLACGGPRSLADIGDRLGVHRTTALRLLHTLAESGLVRRLPDGTWGAGNGLAALAARAGGQFGLRDLAHPHLAALQDKAGHTVHLAALRESTIVYVDKISPPGPARMYARIGRPVPLHTAGVSKAILAHLPPAHADEVLEGWEFTPYTPATLTTRAALDQELRAVRERGWAADEGEFEEFVHCVAVPVRNAFGDVTAAVSLTALRAQAGRAALHALLPPVIRCAAAISEQLGYQEDPP</sequence>
<evidence type="ECO:0000313" key="7">
    <source>
        <dbReference type="Proteomes" id="UP000295157"/>
    </source>
</evidence>
<dbReference type="GO" id="GO:0003677">
    <property type="term" value="F:DNA binding"/>
    <property type="evidence" value="ECO:0007669"/>
    <property type="project" value="UniProtKB-KW"/>
</dbReference>
<dbReference type="PANTHER" id="PTHR30136">
    <property type="entry name" value="HELIX-TURN-HELIX TRANSCRIPTIONAL REGULATOR, ICLR FAMILY"/>
    <property type="match status" value="1"/>
</dbReference>
<dbReference type="InterPro" id="IPR014757">
    <property type="entry name" value="Tscrpt_reg_IclR_C"/>
</dbReference>
<keyword evidence="3" id="KW-0804">Transcription</keyword>
<dbReference type="GO" id="GO:0003700">
    <property type="term" value="F:DNA-binding transcription factor activity"/>
    <property type="evidence" value="ECO:0007669"/>
    <property type="project" value="TreeGrafter"/>
</dbReference>
<evidence type="ECO:0000259" key="5">
    <source>
        <dbReference type="PROSITE" id="PS51078"/>
    </source>
</evidence>
<dbReference type="OrthoDB" id="8479143at2"/>
<gene>
    <name evidence="6" type="ORF">E1267_13025</name>
</gene>
<accession>A0A4R4NGB2</accession>
<dbReference type="InterPro" id="IPR005471">
    <property type="entry name" value="Tscrpt_reg_IclR_N"/>
</dbReference>
<dbReference type="InterPro" id="IPR050707">
    <property type="entry name" value="HTH_MetabolicPath_Reg"/>
</dbReference>
<feature type="domain" description="HTH iclR-type" evidence="4">
    <location>
        <begin position="2"/>
        <end position="61"/>
    </location>
</feature>
<evidence type="ECO:0000313" key="6">
    <source>
        <dbReference type="EMBL" id="TDC07514.1"/>
    </source>
</evidence>
<evidence type="ECO:0000256" key="3">
    <source>
        <dbReference type="ARBA" id="ARBA00023163"/>
    </source>
</evidence>
<dbReference type="PROSITE" id="PS51077">
    <property type="entry name" value="HTH_ICLR"/>
    <property type="match status" value="1"/>
</dbReference>
<dbReference type="Pfam" id="PF09339">
    <property type="entry name" value="HTH_IclR"/>
    <property type="match status" value="1"/>
</dbReference>
<dbReference type="InterPro" id="IPR036390">
    <property type="entry name" value="WH_DNA-bd_sf"/>
</dbReference>
<keyword evidence="2" id="KW-0238">DNA-binding</keyword>
<dbReference type="SUPFAM" id="SSF46785">
    <property type="entry name" value="Winged helix' DNA-binding domain"/>
    <property type="match status" value="1"/>
</dbReference>
<comment type="caution">
    <text evidence="6">The sequence shown here is derived from an EMBL/GenBank/DDBJ whole genome shotgun (WGS) entry which is preliminary data.</text>
</comment>
<keyword evidence="7" id="KW-1185">Reference proteome</keyword>
<feature type="domain" description="IclR-ED" evidence="5">
    <location>
        <begin position="62"/>
        <end position="245"/>
    </location>
</feature>
<proteinExistence type="predicted"/>
<organism evidence="6 7">
    <name type="scientific">Nonomuraea longispora</name>
    <dbReference type="NCBI Taxonomy" id="1848320"/>
    <lineage>
        <taxon>Bacteria</taxon>
        <taxon>Bacillati</taxon>
        <taxon>Actinomycetota</taxon>
        <taxon>Actinomycetes</taxon>
        <taxon>Streptosporangiales</taxon>
        <taxon>Streptosporangiaceae</taxon>
        <taxon>Nonomuraea</taxon>
    </lineage>
</organism>
<dbReference type="GO" id="GO:0045892">
    <property type="term" value="P:negative regulation of DNA-templated transcription"/>
    <property type="evidence" value="ECO:0007669"/>
    <property type="project" value="TreeGrafter"/>
</dbReference>
<dbReference type="PANTHER" id="PTHR30136:SF24">
    <property type="entry name" value="HTH-TYPE TRANSCRIPTIONAL REPRESSOR ALLR"/>
    <property type="match status" value="1"/>
</dbReference>
<dbReference type="Pfam" id="PF01614">
    <property type="entry name" value="IclR_C"/>
    <property type="match status" value="1"/>
</dbReference>
<name>A0A4R4NGB2_9ACTN</name>
<dbReference type="InterPro" id="IPR036388">
    <property type="entry name" value="WH-like_DNA-bd_sf"/>
</dbReference>
<dbReference type="SMART" id="SM00346">
    <property type="entry name" value="HTH_ICLR"/>
    <property type="match status" value="1"/>
</dbReference>
<dbReference type="Gene3D" id="3.30.450.40">
    <property type="match status" value="1"/>
</dbReference>
<dbReference type="EMBL" id="SMJZ01000039">
    <property type="protein sequence ID" value="TDC07514.1"/>
    <property type="molecule type" value="Genomic_DNA"/>
</dbReference>
<keyword evidence="1" id="KW-0805">Transcription regulation</keyword>
<dbReference type="SUPFAM" id="SSF55781">
    <property type="entry name" value="GAF domain-like"/>
    <property type="match status" value="1"/>
</dbReference>
<dbReference type="Gene3D" id="1.10.10.10">
    <property type="entry name" value="Winged helix-like DNA-binding domain superfamily/Winged helix DNA-binding domain"/>
    <property type="match status" value="1"/>
</dbReference>
<dbReference type="AlphaFoldDB" id="A0A4R4NGB2"/>
<evidence type="ECO:0000256" key="1">
    <source>
        <dbReference type="ARBA" id="ARBA00023015"/>
    </source>
</evidence>